<dbReference type="GO" id="GO:0017004">
    <property type="term" value="P:cytochrome complex assembly"/>
    <property type="evidence" value="ECO:0007669"/>
    <property type="project" value="UniProtKB-KW"/>
</dbReference>
<keyword evidence="2" id="KW-0201">Cytochrome c-type biogenesis</keyword>
<dbReference type="PANTHER" id="PTHR42852">
    <property type="entry name" value="THIOL:DISULFIDE INTERCHANGE PROTEIN DSBE"/>
    <property type="match status" value="1"/>
</dbReference>
<evidence type="ECO:0000313" key="6">
    <source>
        <dbReference type="EMBL" id="RCX26198.1"/>
    </source>
</evidence>
<dbReference type="CDD" id="cd02966">
    <property type="entry name" value="TlpA_like_family"/>
    <property type="match status" value="1"/>
</dbReference>
<accession>A0A369BZK4</accession>
<reference evidence="6 7" key="1">
    <citation type="submission" date="2018-07" db="EMBL/GenBank/DDBJ databases">
        <title>Genomic Encyclopedia of Type Strains, Phase IV (KMG-IV): sequencing the most valuable type-strain genomes for metagenomic binning, comparative biology and taxonomic classification.</title>
        <authorList>
            <person name="Goeker M."/>
        </authorList>
    </citation>
    <scope>NUCLEOTIDE SEQUENCE [LARGE SCALE GENOMIC DNA]</scope>
    <source>
        <strain evidence="6 7">DSM 26407</strain>
    </source>
</reference>
<protein>
    <submittedName>
        <fullName evidence="6">Peroxiredoxin</fullName>
    </submittedName>
</protein>
<feature type="domain" description="Thioredoxin" evidence="5">
    <location>
        <begin position="36"/>
        <end position="176"/>
    </location>
</feature>
<dbReference type="InterPro" id="IPR017937">
    <property type="entry name" value="Thioredoxin_CS"/>
</dbReference>
<dbReference type="GO" id="GO:0030313">
    <property type="term" value="C:cell envelope"/>
    <property type="evidence" value="ECO:0007669"/>
    <property type="project" value="UniProtKB-SubCell"/>
</dbReference>
<name>A0A369BZK4_9GAMM</name>
<dbReference type="AlphaFoldDB" id="A0A369BZK4"/>
<dbReference type="PROSITE" id="PS00194">
    <property type="entry name" value="THIOREDOXIN_1"/>
    <property type="match status" value="1"/>
</dbReference>
<feature type="signal peptide" evidence="4">
    <location>
        <begin position="1"/>
        <end position="19"/>
    </location>
</feature>
<dbReference type="SUPFAM" id="SSF52833">
    <property type="entry name" value="Thioredoxin-like"/>
    <property type="match status" value="1"/>
</dbReference>
<dbReference type="Pfam" id="PF08534">
    <property type="entry name" value="Redoxin"/>
    <property type="match status" value="1"/>
</dbReference>
<keyword evidence="7" id="KW-1185">Reference proteome</keyword>
<dbReference type="OrthoDB" id="9788279at2"/>
<sequence length="176" mass="19110">MIRASRRLSALLLLTAVLALPACDSGTSTVPQPRAGTAPELRPDFSLPDADGTLHAASEWDGQVLVVNFWATWCPPCRREIPTFIELQQEYGARGLQFVGLAMDEAGRVRDFATTLGINYPLLVGEQAVVDAARAYGNEAGLLPYSAVVDREGKIVFTWAGELTREQAEEVILPLL</sequence>
<dbReference type="InterPro" id="IPR036249">
    <property type="entry name" value="Thioredoxin-like_sf"/>
</dbReference>
<dbReference type="PROSITE" id="PS51352">
    <property type="entry name" value="THIOREDOXIN_2"/>
    <property type="match status" value="1"/>
</dbReference>
<dbReference type="EMBL" id="QPJY01000011">
    <property type="protein sequence ID" value="RCX26198.1"/>
    <property type="molecule type" value="Genomic_DNA"/>
</dbReference>
<evidence type="ECO:0000256" key="3">
    <source>
        <dbReference type="ARBA" id="ARBA00023284"/>
    </source>
</evidence>
<comment type="subcellular location">
    <subcellularLocation>
        <location evidence="1">Cell envelope</location>
    </subcellularLocation>
</comment>
<proteinExistence type="predicted"/>
<dbReference type="Proteomes" id="UP000252707">
    <property type="component" value="Unassembled WGS sequence"/>
</dbReference>
<evidence type="ECO:0000259" key="5">
    <source>
        <dbReference type="PROSITE" id="PS51352"/>
    </source>
</evidence>
<dbReference type="InterPro" id="IPR013740">
    <property type="entry name" value="Redoxin"/>
</dbReference>
<feature type="chain" id="PRO_5017083188" evidence="4">
    <location>
        <begin position="20"/>
        <end position="176"/>
    </location>
</feature>
<dbReference type="InterPro" id="IPR050553">
    <property type="entry name" value="Thioredoxin_ResA/DsbE_sf"/>
</dbReference>
<organism evidence="6 7">
    <name type="scientific">Thioalbus denitrificans</name>
    <dbReference type="NCBI Taxonomy" id="547122"/>
    <lineage>
        <taxon>Bacteria</taxon>
        <taxon>Pseudomonadati</taxon>
        <taxon>Pseudomonadota</taxon>
        <taxon>Gammaproteobacteria</taxon>
        <taxon>Chromatiales</taxon>
        <taxon>Ectothiorhodospiraceae</taxon>
        <taxon>Thioalbus</taxon>
    </lineage>
</organism>
<dbReference type="PANTHER" id="PTHR42852:SF18">
    <property type="entry name" value="CHROMOSOME UNDETERMINED SCAFFOLD_47, WHOLE GENOME SHOTGUN SEQUENCE"/>
    <property type="match status" value="1"/>
</dbReference>
<gene>
    <name evidence="6" type="ORF">DFQ59_11172</name>
</gene>
<evidence type="ECO:0000256" key="1">
    <source>
        <dbReference type="ARBA" id="ARBA00004196"/>
    </source>
</evidence>
<evidence type="ECO:0000313" key="7">
    <source>
        <dbReference type="Proteomes" id="UP000252707"/>
    </source>
</evidence>
<evidence type="ECO:0000256" key="4">
    <source>
        <dbReference type="SAM" id="SignalP"/>
    </source>
</evidence>
<dbReference type="Gene3D" id="3.40.30.10">
    <property type="entry name" value="Glutaredoxin"/>
    <property type="match status" value="1"/>
</dbReference>
<keyword evidence="4" id="KW-0732">Signal</keyword>
<dbReference type="InterPro" id="IPR013766">
    <property type="entry name" value="Thioredoxin_domain"/>
</dbReference>
<evidence type="ECO:0000256" key="2">
    <source>
        <dbReference type="ARBA" id="ARBA00022748"/>
    </source>
</evidence>
<comment type="caution">
    <text evidence="6">The sequence shown here is derived from an EMBL/GenBank/DDBJ whole genome shotgun (WGS) entry which is preliminary data.</text>
</comment>
<keyword evidence="3" id="KW-0676">Redox-active center</keyword>
<dbReference type="RefSeq" id="WP_114280879.1">
    <property type="nucleotide sequence ID" value="NZ_QPJY01000011.1"/>
</dbReference>
<dbReference type="GO" id="GO:0015036">
    <property type="term" value="F:disulfide oxidoreductase activity"/>
    <property type="evidence" value="ECO:0007669"/>
    <property type="project" value="UniProtKB-ARBA"/>
</dbReference>